<dbReference type="Proteomes" id="UP000265631">
    <property type="component" value="Unassembled WGS sequence"/>
</dbReference>
<reference evidence="1 2" key="1">
    <citation type="journal article" date="2018" name="PLoS Pathog.">
        <title>Evolution of structural diversity of trichothecenes, a family of toxins produced by plant pathogenic and entomopathogenic fungi.</title>
        <authorList>
            <person name="Proctor R.H."/>
            <person name="McCormick S.P."/>
            <person name="Kim H.S."/>
            <person name="Cardoza R.E."/>
            <person name="Stanley A.M."/>
            <person name="Lindo L."/>
            <person name="Kelly A."/>
            <person name="Brown D.W."/>
            <person name="Lee T."/>
            <person name="Vaughan M.M."/>
            <person name="Alexander N.J."/>
            <person name="Busman M."/>
            <person name="Gutierrez S."/>
        </authorList>
    </citation>
    <scope>NUCLEOTIDE SEQUENCE [LARGE SCALE GENOMIC DNA]</scope>
    <source>
        <strain evidence="1 2">NRRL 13405</strain>
    </source>
</reference>
<dbReference type="PANTHER" id="PTHR33112:SF11">
    <property type="entry name" value="HETEROKARYON INCOMPATIBILITY DOMAIN-CONTAINING PROTEIN"/>
    <property type="match status" value="1"/>
</dbReference>
<comment type="caution">
    <text evidence="1">The sequence shown here is derived from an EMBL/GenBank/DDBJ whole genome shotgun (WGS) entry which is preliminary data.</text>
</comment>
<evidence type="ECO:0000313" key="2">
    <source>
        <dbReference type="Proteomes" id="UP000265631"/>
    </source>
</evidence>
<organism evidence="1 2">
    <name type="scientific">Fusarium flagelliforme</name>
    <dbReference type="NCBI Taxonomy" id="2675880"/>
    <lineage>
        <taxon>Eukaryota</taxon>
        <taxon>Fungi</taxon>
        <taxon>Dikarya</taxon>
        <taxon>Ascomycota</taxon>
        <taxon>Pezizomycotina</taxon>
        <taxon>Sordariomycetes</taxon>
        <taxon>Hypocreomycetidae</taxon>
        <taxon>Hypocreales</taxon>
        <taxon>Nectriaceae</taxon>
        <taxon>Fusarium</taxon>
        <taxon>Fusarium incarnatum-equiseti species complex</taxon>
    </lineage>
</organism>
<name>A0A395MYI0_9HYPO</name>
<keyword evidence="2" id="KW-1185">Reference proteome</keyword>
<sequence>MSELVRRRRLLRKNNVKTPVLLASDKIGNGTINRNILQQMDEKIDQKDQSHDSDGTYTTHALWHRIVGQYTDSGLTVPSDKLIACSGIAKRLAGIIPDEYVADRPNAVGLDENTHLLSPWTRAREYRAPSWSWASIDGPVEAGEPRKKNAKITVEDYHLDYCRSDETGGIRGGWIQLRGILKRAILKRNRHLTHGTDIWVIVF</sequence>
<dbReference type="AlphaFoldDB" id="A0A395MYI0"/>
<accession>A0A395MYI0</accession>
<dbReference type="STRING" id="2594813.A0A395MYI0"/>
<proteinExistence type="predicted"/>
<gene>
    <name evidence="1" type="ORF">FIE12Z_2749</name>
</gene>
<protein>
    <submittedName>
        <fullName evidence="1">Heterokaryon incompatibility protein 6, or allele</fullName>
    </submittedName>
</protein>
<dbReference type="EMBL" id="PXXK01000054">
    <property type="protein sequence ID" value="RFN52978.1"/>
    <property type="molecule type" value="Genomic_DNA"/>
</dbReference>
<evidence type="ECO:0000313" key="1">
    <source>
        <dbReference type="EMBL" id="RFN52978.1"/>
    </source>
</evidence>
<dbReference type="PANTHER" id="PTHR33112">
    <property type="entry name" value="DOMAIN PROTEIN, PUTATIVE-RELATED"/>
    <property type="match status" value="1"/>
</dbReference>